<dbReference type="SMART" id="SM00777">
    <property type="entry name" value="Mad3_BUB1_I"/>
    <property type="match status" value="1"/>
</dbReference>
<dbReference type="GO" id="GO:0007094">
    <property type="term" value="P:mitotic spindle assembly checkpoint signaling"/>
    <property type="evidence" value="ECO:0007669"/>
    <property type="project" value="InterPro"/>
</dbReference>
<dbReference type="Gene3D" id="1.25.40.430">
    <property type="match status" value="1"/>
</dbReference>
<protein>
    <recommendedName>
        <fullName evidence="1">BUB1 N-terminal domain-containing protein</fullName>
    </recommendedName>
</protein>
<reference evidence="2" key="1">
    <citation type="submission" date="2025-08" db="UniProtKB">
        <authorList>
            <consortium name="Ensembl"/>
        </authorList>
    </citation>
    <scope>IDENTIFICATION</scope>
</reference>
<dbReference type="GO" id="GO:0005634">
    <property type="term" value="C:nucleus"/>
    <property type="evidence" value="ECO:0007669"/>
    <property type="project" value="TreeGrafter"/>
</dbReference>
<dbReference type="Pfam" id="PF08311">
    <property type="entry name" value="Mad3_BUB1_I"/>
    <property type="match status" value="1"/>
</dbReference>
<organism evidence="2 3">
    <name type="scientific">Terrapene triunguis</name>
    <name type="common">Three-toed box turtle</name>
    <dbReference type="NCBI Taxonomy" id="2587831"/>
    <lineage>
        <taxon>Eukaryota</taxon>
        <taxon>Metazoa</taxon>
        <taxon>Chordata</taxon>
        <taxon>Craniata</taxon>
        <taxon>Vertebrata</taxon>
        <taxon>Euteleostomi</taxon>
        <taxon>Archelosauria</taxon>
        <taxon>Testudinata</taxon>
        <taxon>Testudines</taxon>
        <taxon>Cryptodira</taxon>
        <taxon>Durocryptodira</taxon>
        <taxon>Testudinoidea</taxon>
        <taxon>Emydidae</taxon>
        <taxon>Terrapene</taxon>
    </lineage>
</organism>
<dbReference type="Proteomes" id="UP000472274">
    <property type="component" value="Unplaced"/>
</dbReference>
<dbReference type="PROSITE" id="PS51489">
    <property type="entry name" value="BUB1_N"/>
    <property type="match status" value="1"/>
</dbReference>
<dbReference type="GO" id="GO:0051754">
    <property type="term" value="P:meiotic sister chromatid cohesion, centromeric"/>
    <property type="evidence" value="ECO:0007669"/>
    <property type="project" value="TreeGrafter"/>
</dbReference>
<dbReference type="InterPro" id="IPR015661">
    <property type="entry name" value="Bub1/Mad3"/>
</dbReference>
<evidence type="ECO:0000313" key="2">
    <source>
        <dbReference type="Ensembl" id="ENSTMTP00000004769.1"/>
    </source>
</evidence>
<evidence type="ECO:0000259" key="1">
    <source>
        <dbReference type="PROSITE" id="PS51489"/>
    </source>
</evidence>
<keyword evidence="3" id="KW-1185">Reference proteome</keyword>
<accession>A0A674IAC4</accession>
<dbReference type="InParanoid" id="A0A674IAC4"/>
<evidence type="ECO:0000313" key="3">
    <source>
        <dbReference type="Proteomes" id="UP000472274"/>
    </source>
</evidence>
<name>A0A674IAC4_9SAUR</name>
<dbReference type="PANTHER" id="PTHR14030:SF26">
    <property type="entry name" value="MITOTIC CHECKPOINT SERINE_THREONINE-PROTEIN KINASE BUB1"/>
    <property type="match status" value="1"/>
</dbReference>
<dbReference type="InterPro" id="IPR013212">
    <property type="entry name" value="Mad3/Bub1_I"/>
</dbReference>
<sequence length="198" mass="22372">GGGLSQLFVMFEAQIQSYQGDDPLDPWDRYLQWVESAFPLQSGQECLSASLEQLVKVFISEERYHQDPRFVKYCIKLAEFISAPSQFFDYIYSQGVGTRTSALYIAWAQQLETEGNIQHAGAVLQKGIHNQAEPMENLQEQYRVGLQCLIFEDTRGQELKNIRTAILVQTKGPSSPVSCLPIVPNARCPRGNEQVIIK</sequence>
<dbReference type="Ensembl" id="ENSTMTT00000004924.1">
    <property type="protein sequence ID" value="ENSTMTP00000004769.1"/>
    <property type="gene ID" value="ENSTMTG00000003535.1"/>
</dbReference>
<dbReference type="GO" id="GO:0004672">
    <property type="term" value="F:protein kinase activity"/>
    <property type="evidence" value="ECO:0007669"/>
    <property type="project" value="TreeGrafter"/>
</dbReference>
<dbReference type="AlphaFoldDB" id="A0A674IAC4"/>
<reference evidence="2" key="2">
    <citation type="submission" date="2025-09" db="UniProtKB">
        <authorList>
            <consortium name="Ensembl"/>
        </authorList>
    </citation>
    <scope>IDENTIFICATION</scope>
</reference>
<proteinExistence type="predicted"/>
<dbReference type="PANTHER" id="PTHR14030">
    <property type="entry name" value="MITOTIC CHECKPOINT SERINE/THREONINE-PROTEIN KINASE BUB1"/>
    <property type="match status" value="1"/>
</dbReference>
<feature type="domain" description="BUB1 N-terminal" evidence="1">
    <location>
        <begin position="11"/>
        <end position="172"/>
    </location>
</feature>
<dbReference type="GeneTree" id="ENSGT00940000157865"/>